<accession>A0A0F2T5S5</accession>
<feature type="transmembrane region" description="Helical" evidence="8">
    <location>
        <begin position="88"/>
        <end position="106"/>
    </location>
</feature>
<dbReference type="PANTHER" id="PTHR30561:SF0">
    <property type="entry name" value="GUANIDINIUM EXPORTER"/>
    <property type="match status" value="1"/>
</dbReference>
<dbReference type="SUPFAM" id="SSF103481">
    <property type="entry name" value="Multidrug resistance efflux transporter EmrE"/>
    <property type="match status" value="1"/>
</dbReference>
<evidence type="ECO:0000313" key="9">
    <source>
        <dbReference type="EMBL" id="KJS57786.1"/>
    </source>
</evidence>
<dbReference type="EMBL" id="JZKH01000244">
    <property type="protein sequence ID" value="KJS57786.1"/>
    <property type="molecule type" value="Genomic_DNA"/>
</dbReference>
<evidence type="ECO:0000256" key="3">
    <source>
        <dbReference type="ARBA" id="ARBA00022475"/>
    </source>
</evidence>
<feature type="non-terminal residue" evidence="9">
    <location>
        <position position="1"/>
    </location>
</feature>
<dbReference type="PANTHER" id="PTHR30561">
    <property type="entry name" value="SMR FAMILY PROTON-DEPENDENT DRUG EFFLUX TRANSPORTER SUGE"/>
    <property type="match status" value="1"/>
</dbReference>
<feature type="transmembrane region" description="Helical" evidence="8">
    <location>
        <begin position="63"/>
        <end position="82"/>
    </location>
</feature>
<evidence type="ECO:0008006" key="11">
    <source>
        <dbReference type="Google" id="ProtNLM"/>
    </source>
</evidence>
<keyword evidence="10" id="KW-1185">Reference proteome</keyword>
<dbReference type="Proteomes" id="UP000033699">
    <property type="component" value="Unassembled WGS sequence"/>
</dbReference>
<proteinExistence type="inferred from homology"/>
<sequence>GRGGRPWLILLLAGGFEVGYALCVSATHGFTRPAWSLATVAFFILTLWTLSTALRTIDVATGYAVWAGIGTVGTALLGPALFNESLTTPKALWLTVIITGLIYLKLADRSHPTPRA</sequence>
<dbReference type="InterPro" id="IPR045324">
    <property type="entry name" value="Small_multidrug_res"/>
</dbReference>
<comment type="caution">
    <text evidence="9">The sequence shown here is derived from an EMBL/GenBank/DDBJ whole genome shotgun (WGS) entry which is preliminary data.</text>
</comment>
<evidence type="ECO:0000256" key="6">
    <source>
        <dbReference type="ARBA" id="ARBA00023136"/>
    </source>
</evidence>
<keyword evidence="5 8" id="KW-1133">Transmembrane helix</keyword>
<dbReference type="Gene3D" id="1.10.3730.20">
    <property type="match status" value="1"/>
</dbReference>
<protein>
    <recommendedName>
        <fullName evidence="11">Ligand-binding protein SH3</fullName>
    </recommendedName>
</protein>
<evidence type="ECO:0000256" key="7">
    <source>
        <dbReference type="RuleBase" id="RU003942"/>
    </source>
</evidence>
<feature type="transmembrane region" description="Helical" evidence="8">
    <location>
        <begin position="7"/>
        <end position="28"/>
    </location>
</feature>
<dbReference type="PATRIC" id="fig|359131.3.peg.3256"/>
<organism evidence="9 10">
    <name type="scientific">Streptomyces rubellomurinus (strain ATCC 31215)</name>
    <dbReference type="NCBI Taxonomy" id="359131"/>
    <lineage>
        <taxon>Bacteria</taxon>
        <taxon>Bacillati</taxon>
        <taxon>Actinomycetota</taxon>
        <taxon>Actinomycetes</taxon>
        <taxon>Kitasatosporales</taxon>
        <taxon>Streptomycetaceae</taxon>
        <taxon>Streptomyces</taxon>
    </lineage>
</organism>
<evidence type="ECO:0000313" key="10">
    <source>
        <dbReference type="Proteomes" id="UP000033699"/>
    </source>
</evidence>
<comment type="subcellular location">
    <subcellularLocation>
        <location evidence="1 7">Cell membrane</location>
        <topology evidence="1 7">Multi-pass membrane protein</topology>
    </subcellularLocation>
</comment>
<dbReference type="GO" id="GO:0022857">
    <property type="term" value="F:transmembrane transporter activity"/>
    <property type="evidence" value="ECO:0007669"/>
    <property type="project" value="InterPro"/>
</dbReference>
<keyword evidence="2" id="KW-0813">Transport</keyword>
<feature type="transmembrane region" description="Helical" evidence="8">
    <location>
        <begin position="34"/>
        <end position="51"/>
    </location>
</feature>
<evidence type="ECO:0000256" key="1">
    <source>
        <dbReference type="ARBA" id="ARBA00004651"/>
    </source>
</evidence>
<keyword evidence="3" id="KW-1003">Cell membrane</keyword>
<evidence type="ECO:0000256" key="2">
    <source>
        <dbReference type="ARBA" id="ARBA00022448"/>
    </source>
</evidence>
<evidence type="ECO:0000256" key="5">
    <source>
        <dbReference type="ARBA" id="ARBA00022989"/>
    </source>
</evidence>
<comment type="similarity">
    <text evidence="7">Belongs to the drug/metabolite transporter (DMT) superfamily. Small multidrug resistance (SMR) (TC 2.A.7.1) family.</text>
</comment>
<dbReference type="GO" id="GO:0005886">
    <property type="term" value="C:plasma membrane"/>
    <property type="evidence" value="ECO:0007669"/>
    <property type="project" value="UniProtKB-SubCell"/>
</dbReference>
<dbReference type="FunFam" id="1.10.3730.20:FF:000001">
    <property type="entry name" value="Quaternary ammonium compound resistance transporter SugE"/>
    <property type="match status" value="1"/>
</dbReference>
<dbReference type="InterPro" id="IPR037185">
    <property type="entry name" value="EmrE-like"/>
</dbReference>
<keyword evidence="6 8" id="KW-0472">Membrane</keyword>
<evidence type="ECO:0000256" key="8">
    <source>
        <dbReference type="SAM" id="Phobius"/>
    </source>
</evidence>
<dbReference type="InterPro" id="IPR000390">
    <property type="entry name" value="Small_drug/metabolite_transptr"/>
</dbReference>
<reference evidence="9 10" key="1">
    <citation type="submission" date="2015-02" db="EMBL/GenBank/DDBJ databases">
        <authorList>
            <person name="Ju K.-S."/>
            <person name="Doroghazi J.R."/>
            <person name="Metcalf W."/>
        </authorList>
    </citation>
    <scope>NUCLEOTIDE SEQUENCE [LARGE SCALE GENOMIC DNA]</scope>
    <source>
        <strain evidence="9 10">ATCC 31215</strain>
    </source>
</reference>
<dbReference type="AlphaFoldDB" id="A0A0F2T5S5"/>
<gene>
    <name evidence="9" type="ORF">VM95_37570</name>
</gene>
<dbReference type="Pfam" id="PF00893">
    <property type="entry name" value="Multi_Drug_Res"/>
    <property type="match status" value="1"/>
</dbReference>
<evidence type="ECO:0000256" key="4">
    <source>
        <dbReference type="ARBA" id="ARBA00022692"/>
    </source>
</evidence>
<keyword evidence="4 7" id="KW-0812">Transmembrane</keyword>
<name>A0A0F2T5S5_STRR3</name>